<name>A0ACA9PU57_9GLOM</name>
<sequence length="508" mass="57056">MKPATIFCSLFVLVTLLDCFVLSFHLTSNLHLHARNVNETNSQSAYYYKQFIDHHNKSCGTFSQRFFVNSTYYKPGGPIFLHTPGEDPINPILVKASGVSEIVASLNGLLIVIEHRYYGESYPPIKNLTTPNMKFLTVNQALADFAEFIKNPPTDIIKIPKNAKWIFVGGSYAGNLAAWMRKKFPKLVFAAWSSSAPLLSKLNFFEYDLAIGHALPCRDRVAEAFKLFIDPILLSGNRTQIASLKSLFGLDVLDDDQDFASAISHPISLMVQSYFPPTSPSEIDTIATFCGAFAKAPDNKPETSTIILAQVVKFFLNTTGIVTPDAIKKYFATSELTTSIVPNELISFVYQLGWYQTAPKPPKQRFRSQIVDKEYYQKQCNFLFPEIPPPRVKKINRQFGGNTGIFSRTIFINGELDPWKSLTISGSNLKTISRNTVFLIKNASHINDLRFPTSVDSDSLKCARKFIIKTFAKWLCLKCVTDVSGFEMLNYAIEFVKLCASSSDIKYC</sequence>
<organism evidence="1 2">
    <name type="scientific">Racocetra persica</name>
    <dbReference type="NCBI Taxonomy" id="160502"/>
    <lineage>
        <taxon>Eukaryota</taxon>
        <taxon>Fungi</taxon>
        <taxon>Fungi incertae sedis</taxon>
        <taxon>Mucoromycota</taxon>
        <taxon>Glomeromycotina</taxon>
        <taxon>Glomeromycetes</taxon>
        <taxon>Diversisporales</taxon>
        <taxon>Gigasporaceae</taxon>
        <taxon>Racocetra</taxon>
    </lineage>
</organism>
<accession>A0ACA9PU57</accession>
<evidence type="ECO:0000313" key="1">
    <source>
        <dbReference type="EMBL" id="CAG8723605.1"/>
    </source>
</evidence>
<evidence type="ECO:0000313" key="2">
    <source>
        <dbReference type="Proteomes" id="UP000789920"/>
    </source>
</evidence>
<proteinExistence type="predicted"/>
<reference evidence="1" key="1">
    <citation type="submission" date="2021-06" db="EMBL/GenBank/DDBJ databases">
        <authorList>
            <person name="Kallberg Y."/>
            <person name="Tangrot J."/>
            <person name="Rosling A."/>
        </authorList>
    </citation>
    <scope>NUCLEOTIDE SEQUENCE</scope>
    <source>
        <strain evidence="1">MA461A</strain>
    </source>
</reference>
<dbReference type="Proteomes" id="UP000789920">
    <property type="component" value="Unassembled WGS sequence"/>
</dbReference>
<dbReference type="EMBL" id="CAJVQC010023731">
    <property type="protein sequence ID" value="CAG8723605.1"/>
    <property type="molecule type" value="Genomic_DNA"/>
</dbReference>
<feature type="non-terminal residue" evidence="1">
    <location>
        <position position="508"/>
    </location>
</feature>
<comment type="caution">
    <text evidence="1">The sequence shown here is derived from an EMBL/GenBank/DDBJ whole genome shotgun (WGS) entry which is preliminary data.</text>
</comment>
<keyword evidence="2" id="KW-1185">Reference proteome</keyword>
<gene>
    <name evidence="1" type="ORF">RPERSI_LOCUS11509</name>
</gene>
<protein>
    <submittedName>
        <fullName evidence="1">7254_t:CDS:1</fullName>
    </submittedName>
</protein>